<feature type="binding site" evidence="7 10">
    <location>
        <position position="121"/>
    </location>
    <ligand>
        <name>Mg(2+)</name>
        <dbReference type="ChEBI" id="CHEBI:18420"/>
    </ligand>
</feature>
<organism evidence="11 12">
    <name type="scientific">Desulfovibrio litoralis DSM 11393</name>
    <dbReference type="NCBI Taxonomy" id="1121455"/>
    <lineage>
        <taxon>Bacteria</taxon>
        <taxon>Pseudomonadati</taxon>
        <taxon>Thermodesulfobacteriota</taxon>
        <taxon>Desulfovibrionia</taxon>
        <taxon>Desulfovibrionales</taxon>
        <taxon>Desulfovibrionaceae</taxon>
        <taxon>Desulfovibrio</taxon>
    </lineage>
</organism>
<feature type="binding site" evidence="7 10">
    <location>
        <position position="50"/>
    </location>
    <ligand>
        <name>Mg(2+)</name>
        <dbReference type="ChEBI" id="CHEBI:18420"/>
    </ligand>
</feature>
<dbReference type="FunFam" id="3.20.20.60:FF:000003">
    <property type="entry name" value="3-methyl-2-oxobutanoate hydroxymethyltransferase"/>
    <property type="match status" value="1"/>
</dbReference>
<comment type="similarity">
    <text evidence="2 7">Belongs to the PanB family.</text>
</comment>
<keyword evidence="12" id="KW-1185">Reference proteome</keyword>
<keyword evidence="5 7" id="KW-0808">Transferase</keyword>
<comment type="subunit">
    <text evidence="3 7">Homodecamer; pentamer of dimers.</text>
</comment>
<gene>
    <name evidence="7" type="primary">panB</name>
    <name evidence="11" type="ORF">SAMN02745728_01442</name>
</gene>
<dbReference type="Proteomes" id="UP000186469">
    <property type="component" value="Unassembled WGS sequence"/>
</dbReference>
<dbReference type="InterPro" id="IPR040442">
    <property type="entry name" value="Pyrv_kinase-like_dom_sf"/>
</dbReference>
<keyword evidence="7 10" id="KW-0479">Metal-binding</keyword>
<evidence type="ECO:0000256" key="7">
    <source>
        <dbReference type="HAMAP-Rule" id="MF_00156"/>
    </source>
</evidence>
<dbReference type="GO" id="GO:0008168">
    <property type="term" value="F:methyltransferase activity"/>
    <property type="evidence" value="ECO:0007669"/>
    <property type="project" value="UniProtKB-KW"/>
</dbReference>
<evidence type="ECO:0000256" key="8">
    <source>
        <dbReference type="PIRSR" id="PIRSR000388-1"/>
    </source>
</evidence>
<dbReference type="STRING" id="1121455.SAMN02745728_01442"/>
<dbReference type="Gene3D" id="3.20.20.60">
    <property type="entry name" value="Phosphoenolpyruvate-binding domains"/>
    <property type="match status" value="1"/>
</dbReference>
<keyword evidence="7 10" id="KW-0460">Magnesium</keyword>
<dbReference type="HAMAP" id="MF_00156">
    <property type="entry name" value="PanB"/>
    <property type="match status" value="1"/>
</dbReference>
<comment type="cofactor">
    <cofactor evidence="7 10">
        <name>Mg(2+)</name>
        <dbReference type="ChEBI" id="CHEBI:18420"/>
    </cofactor>
    <text evidence="7 10">Binds 1 Mg(2+) ion per subunit.</text>
</comment>
<comment type="catalytic activity">
    <reaction evidence="7">
        <text>(6R)-5,10-methylene-5,6,7,8-tetrahydrofolate + 3-methyl-2-oxobutanoate + H2O = 2-dehydropantoate + (6S)-5,6,7,8-tetrahydrofolate</text>
        <dbReference type="Rhea" id="RHEA:11824"/>
        <dbReference type="ChEBI" id="CHEBI:11561"/>
        <dbReference type="ChEBI" id="CHEBI:11851"/>
        <dbReference type="ChEBI" id="CHEBI:15377"/>
        <dbReference type="ChEBI" id="CHEBI:15636"/>
        <dbReference type="ChEBI" id="CHEBI:57453"/>
        <dbReference type="EC" id="2.1.2.11"/>
    </reaction>
</comment>
<name>A0A1M7T1R9_9BACT</name>
<dbReference type="AlphaFoldDB" id="A0A1M7T1R9"/>
<dbReference type="InterPro" id="IPR015813">
    <property type="entry name" value="Pyrv/PenolPyrv_kinase-like_dom"/>
</dbReference>
<sequence length="287" mass="30915">MSTHTPQKLITSYDIRQSKGKKKLSVLTAYDYTSAMIFDSAGVDILLVGDSLGMVVLGRSDTLSVTVDDIIRHSSAVARGTKHSLIVADMPFMSYEISVEEALKNSARIMVEGQAKAVKVEGAGRVLPQVKAMVEAGIPVMGHIGLTPQRLATLGGFKVQGKSAETALLLIKEAIALQDAGCFSIVLEAIPEALATRITNILKIPTIGIGAGAGCDGQVLVSHDLLGLYSDFTPKFVKRYANLASCMKNAVEEYCKEVESGTFPTKEHSFNMPEEEIRELDKLLKNK</sequence>
<feature type="binding site" evidence="7 10">
    <location>
        <position position="89"/>
    </location>
    <ligand>
        <name>Mg(2+)</name>
        <dbReference type="ChEBI" id="CHEBI:18420"/>
    </ligand>
</feature>
<dbReference type="RefSeq" id="WP_072697132.1">
    <property type="nucleotide sequence ID" value="NZ_FRDI01000006.1"/>
</dbReference>
<dbReference type="PIRSF" id="PIRSF000388">
    <property type="entry name" value="Pantoate_hydroxy_MeTrfase"/>
    <property type="match status" value="1"/>
</dbReference>
<dbReference type="GO" id="GO:0015940">
    <property type="term" value="P:pantothenate biosynthetic process"/>
    <property type="evidence" value="ECO:0007669"/>
    <property type="project" value="UniProtKB-UniRule"/>
</dbReference>
<proteinExistence type="inferred from homology"/>
<evidence type="ECO:0000256" key="6">
    <source>
        <dbReference type="ARBA" id="ARBA00056497"/>
    </source>
</evidence>
<dbReference type="EC" id="2.1.2.11" evidence="7"/>
<evidence type="ECO:0000256" key="9">
    <source>
        <dbReference type="PIRSR" id="PIRSR000388-2"/>
    </source>
</evidence>
<dbReference type="GO" id="GO:0003864">
    <property type="term" value="F:3-methyl-2-oxobutanoate hydroxymethyltransferase activity"/>
    <property type="evidence" value="ECO:0007669"/>
    <property type="project" value="UniProtKB-UniRule"/>
</dbReference>
<evidence type="ECO:0000256" key="3">
    <source>
        <dbReference type="ARBA" id="ARBA00011424"/>
    </source>
</evidence>
<evidence type="ECO:0000313" key="12">
    <source>
        <dbReference type="Proteomes" id="UP000186469"/>
    </source>
</evidence>
<feature type="binding site" evidence="7 9">
    <location>
        <begin position="50"/>
        <end position="51"/>
    </location>
    <ligand>
        <name>3-methyl-2-oxobutanoate</name>
        <dbReference type="ChEBI" id="CHEBI:11851"/>
    </ligand>
</feature>
<dbReference type="GO" id="GO:0005737">
    <property type="term" value="C:cytoplasm"/>
    <property type="evidence" value="ECO:0007669"/>
    <property type="project" value="UniProtKB-SubCell"/>
</dbReference>
<dbReference type="NCBIfam" id="NF001452">
    <property type="entry name" value="PRK00311.1"/>
    <property type="match status" value="1"/>
</dbReference>
<comment type="subcellular location">
    <subcellularLocation>
        <location evidence="7">Cytoplasm</location>
    </subcellularLocation>
</comment>
<evidence type="ECO:0000256" key="4">
    <source>
        <dbReference type="ARBA" id="ARBA00022655"/>
    </source>
</evidence>
<accession>A0A1M7T1R9</accession>
<dbReference type="NCBIfam" id="TIGR00222">
    <property type="entry name" value="panB"/>
    <property type="match status" value="1"/>
</dbReference>
<feature type="binding site" evidence="7 9">
    <location>
        <position position="119"/>
    </location>
    <ligand>
        <name>3-methyl-2-oxobutanoate</name>
        <dbReference type="ChEBI" id="CHEBI:11851"/>
    </ligand>
</feature>
<comment type="pathway">
    <text evidence="1 7">Cofactor biosynthesis; (R)-pantothenate biosynthesis; (R)-pantoate from 3-methyl-2-oxobutanoate: step 1/2.</text>
</comment>
<comment type="function">
    <text evidence="6 7">Catalyzes the reversible reaction in which hydroxymethyl group from 5,10-methylenetetrahydrofolate is transferred onto alpha-ketoisovalerate to form ketopantoate.</text>
</comment>
<dbReference type="SUPFAM" id="SSF51621">
    <property type="entry name" value="Phosphoenolpyruvate/pyruvate domain"/>
    <property type="match status" value="1"/>
</dbReference>
<evidence type="ECO:0000313" key="11">
    <source>
        <dbReference type="EMBL" id="SHN64612.1"/>
    </source>
</evidence>
<keyword evidence="4 7" id="KW-0566">Pantothenate biosynthesis</keyword>
<dbReference type="PANTHER" id="PTHR20881">
    <property type="entry name" value="3-METHYL-2-OXOBUTANOATE HYDROXYMETHYLTRANSFERASE"/>
    <property type="match status" value="1"/>
</dbReference>
<feature type="binding site" evidence="7 9">
    <location>
        <position position="89"/>
    </location>
    <ligand>
        <name>3-methyl-2-oxobutanoate</name>
        <dbReference type="ChEBI" id="CHEBI:11851"/>
    </ligand>
</feature>
<evidence type="ECO:0000256" key="5">
    <source>
        <dbReference type="ARBA" id="ARBA00022679"/>
    </source>
</evidence>
<reference evidence="11 12" key="1">
    <citation type="submission" date="2016-12" db="EMBL/GenBank/DDBJ databases">
        <authorList>
            <person name="Song W.-J."/>
            <person name="Kurnit D.M."/>
        </authorList>
    </citation>
    <scope>NUCLEOTIDE SEQUENCE [LARGE SCALE GENOMIC DNA]</scope>
    <source>
        <strain evidence="11 12">DSM 11393</strain>
    </source>
</reference>
<dbReference type="Pfam" id="PF02548">
    <property type="entry name" value="Pantoate_transf"/>
    <property type="match status" value="1"/>
</dbReference>
<dbReference type="InterPro" id="IPR003700">
    <property type="entry name" value="Pantoate_hydroxy_MeTrfase"/>
</dbReference>
<evidence type="ECO:0000256" key="1">
    <source>
        <dbReference type="ARBA" id="ARBA00005033"/>
    </source>
</evidence>
<keyword evidence="7" id="KW-0963">Cytoplasm</keyword>
<dbReference type="GO" id="GO:0000287">
    <property type="term" value="F:magnesium ion binding"/>
    <property type="evidence" value="ECO:0007669"/>
    <property type="project" value="TreeGrafter"/>
</dbReference>
<evidence type="ECO:0000256" key="10">
    <source>
        <dbReference type="PIRSR" id="PIRSR000388-3"/>
    </source>
</evidence>
<dbReference type="OrthoDB" id="9781789at2"/>
<dbReference type="EMBL" id="FRDI01000006">
    <property type="protein sequence ID" value="SHN64612.1"/>
    <property type="molecule type" value="Genomic_DNA"/>
</dbReference>
<keyword evidence="11" id="KW-0489">Methyltransferase</keyword>
<feature type="active site" description="Proton acceptor" evidence="7 8">
    <location>
        <position position="188"/>
    </location>
</feature>
<dbReference type="CDD" id="cd06557">
    <property type="entry name" value="KPHMT-like"/>
    <property type="match status" value="1"/>
</dbReference>
<dbReference type="UniPathway" id="UPA00028">
    <property type="reaction ID" value="UER00003"/>
</dbReference>
<dbReference type="GO" id="GO:0032259">
    <property type="term" value="P:methylation"/>
    <property type="evidence" value="ECO:0007669"/>
    <property type="project" value="UniProtKB-KW"/>
</dbReference>
<evidence type="ECO:0000256" key="2">
    <source>
        <dbReference type="ARBA" id="ARBA00008676"/>
    </source>
</evidence>
<protein>
    <recommendedName>
        <fullName evidence="7">3-methyl-2-oxobutanoate hydroxymethyltransferase</fullName>
        <ecNumber evidence="7">2.1.2.11</ecNumber>
    </recommendedName>
    <alternativeName>
        <fullName evidence="7">Ketopantoate hydroxymethyltransferase</fullName>
        <shortName evidence="7">KPHMT</shortName>
    </alternativeName>
</protein>
<dbReference type="PANTHER" id="PTHR20881:SF0">
    <property type="entry name" value="3-METHYL-2-OXOBUTANOATE HYDROXYMETHYLTRANSFERASE"/>
    <property type="match status" value="1"/>
</dbReference>